<dbReference type="Gene3D" id="3.20.20.80">
    <property type="entry name" value="Glycosidases"/>
    <property type="match status" value="1"/>
</dbReference>
<name>A0ABP1BIX9_9BRYO</name>
<evidence type="ECO:0000256" key="3">
    <source>
        <dbReference type="ARBA" id="ARBA00012741"/>
    </source>
</evidence>
<evidence type="ECO:0000259" key="11">
    <source>
        <dbReference type="Pfam" id="PF01055"/>
    </source>
</evidence>
<dbReference type="InterPro" id="IPR013780">
    <property type="entry name" value="Glyco_hydro_b"/>
</dbReference>
<evidence type="ECO:0000256" key="5">
    <source>
        <dbReference type="ARBA" id="ARBA00022801"/>
    </source>
</evidence>
<evidence type="ECO:0000259" key="13">
    <source>
        <dbReference type="Pfam" id="PF21365"/>
    </source>
</evidence>
<dbReference type="EC" id="3.2.1.20" evidence="3"/>
<dbReference type="SUPFAM" id="SSF51445">
    <property type="entry name" value="(Trans)glycosidases"/>
    <property type="match status" value="1"/>
</dbReference>
<dbReference type="InterPro" id="IPR011013">
    <property type="entry name" value="Gal_mutarotase_sf_dom"/>
</dbReference>
<dbReference type="Pfam" id="PF01055">
    <property type="entry name" value="Glyco_hydro_31_2nd"/>
    <property type="match status" value="1"/>
</dbReference>
<dbReference type="Gene3D" id="2.60.40.1760">
    <property type="entry name" value="glycosyl hydrolase (family 31)"/>
    <property type="match status" value="1"/>
</dbReference>
<keyword evidence="5 9" id="KW-0378">Hydrolase</keyword>
<evidence type="ECO:0000256" key="7">
    <source>
        <dbReference type="ARBA" id="ARBA00023295"/>
    </source>
</evidence>
<keyword evidence="10" id="KW-1133">Transmembrane helix</keyword>
<dbReference type="InterPro" id="IPR000322">
    <property type="entry name" value="Glyco_hydro_31_TIM"/>
</dbReference>
<evidence type="ECO:0000256" key="4">
    <source>
        <dbReference type="ARBA" id="ARBA00022729"/>
    </source>
</evidence>
<feature type="transmembrane region" description="Helical" evidence="10">
    <location>
        <begin position="21"/>
        <end position="40"/>
    </location>
</feature>
<evidence type="ECO:0000256" key="9">
    <source>
        <dbReference type="RuleBase" id="RU361185"/>
    </source>
</evidence>
<evidence type="ECO:0000256" key="1">
    <source>
        <dbReference type="ARBA" id="ARBA00001657"/>
    </source>
</evidence>
<feature type="domain" description="Glycosyl hydrolase family 31 C-terminal" evidence="13">
    <location>
        <begin position="724"/>
        <end position="814"/>
    </location>
</feature>
<keyword evidence="15" id="KW-1185">Reference proteome</keyword>
<dbReference type="Pfam" id="PF13802">
    <property type="entry name" value="Gal_mutarotas_2"/>
    <property type="match status" value="1"/>
</dbReference>
<evidence type="ECO:0000313" key="15">
    <source>
        <dbReference type="Proteomes" id="UP001497522"/>
    </source>
</evidence>
<comment type="catalytic activity">
    <reaction evidence="1">
        <text>Hydrolysis of terminal, non-reducing (1-&gt;4)-linked alpha-D-glucose residues with release of alpha-D-glucose.</text>
        <dbReference type="EC" id="3.2.1.20"/>
    </reaction>
</comment>
<keyword evidence="7 9" id="KW-0326">Glycosidase</keyword>
<reference evidence="14" key="1">
    <citation type="submission" date="2024-03" db="EMBL/GenBank/DDBJ databases">
        <authorList>
            <consortium name="ELIXIR-Norway"/>
            <consortium name="Elixir Norway"/>
        </authorList>
    </citation>
    <scope>NUCLEOTIDE SEQUENCE</scope>
</reference>
<dbReference type="SUPFAM" id="SSF74650">
    <property type="entry name" value="Galactose mutarotase-like"/>
    <property type="match status" value="1"/>
</dbReference>
<dbReference type="SUPFAM" id="SSF51011">
    <property type="entry name" value="Glycosyl hydrolase domain"/>
    <property type="match status" value="1"/>
</dbReference>
<dbReference type="PROSITE" id="PS00707">
    <property type="entry name" value="GLYCOSYL_HYDROL_F31_2"/>
    <property type="match status" value="1"/>
</dbReference>
<comment type="similarity">
    <text evidence="2 9">Belongs to the glycosyl hydrolase 31 family.</text>
</comment>
<gene>
    <name evidence="14" type="ORF">CSSPJE1EN2_LOCUS17769</name>
</gene>
<proteinExistence type="inferred from homology"/>
<evidence type="ECO:0000256" key="10">
    <source>
        <dbReference type="SAM" id="Phobius"/>
    </source>
</evidence>
<feature type="domain" description="Glycoside hydrolase family 31 TIM barrel" evidence="11">
    <location>
        <begin position="346"/>
        <end position="716"/>
    </location>
</feature>
<keyword evidence="10" id="KW-0472">Membrane</keyword>
<sequence length="980" mass="109889">MMGYNSLGQKTAICHWKEYNTLLVILANISCCMLIRMMLWNPDGVCGNNFDLLQQHQGYQITSIQEMSDGNGIVAQMKLLRGTEIFGPDIENLKLSVRYEEGDRLHVHITDAIEQRWQIPQRVIPRPVIENSHLLPEESTPEPGTEHRIRNPGRLATASTLELLYTVQPFGFAVIRKSNGAILFDTRPEGSSQGAAASAAANEVPPPPGSTITCLPSSFKRIVFKDQYIEVATALPSSSAIYGLGEGTRPDGMRLRPGRNYTLWATDVGSWNIDIALYSAYPFYMDVRSGGFAHGVLLLNSNGMDVEYTYQGLVYRVIGGVLDFYFFGGPSPAAVMDQFTYLVGRPAAMPYWSLGLHQSRYGYKNVEDLESVLAKYKQVNLPIESIWSDIDYMDGYKDFTLDPVNYPPKKLRPFVDQLHQNGQKFVMILDPGIKIDDTYKTYVRGSELDVFIMNGTRRYIAQVWPGATNMPDFLHPNAQKWWSKEVVEFHDLIPFDGLWLDMNEPANFCSGPNCYFSPDVKCLQIDKCCMVCNNTNLSRWDDPPYKINVLGTHEPIYTQTVAMVAEHYGGVRAYDAHNIYGTTETIATYYALKEATKKRPFVLSRSLFVGAGAYAGHWTGDNGATWLDLQYSVASILNSGLFGVPMIGADICGFYFETSEELCRRWTQVGAFQPFARDHSDIHSGPQELHRWKSVADTAAQVFYWRYRLLPFFYTLLYEAHKTGAPIARPLFFEYPEDEETWSIDEQFLLGNALLVSPVLSPGQDTVTAYFPRGVWYNLFDLSKIVMAVKQGMYEHLEAPGDTINVHVHHGSIIPMQEFAMTTAATRKTPFSLLIVFSPVFDVAAFCSIPYSIACQGIYMEYATGHIFLDDDAQLHMEVSPGKGTLIKLEATRKDGHYVLKSLVTEGSYAAKQRLMLHSIAVLGVASQPYSVRINGKLTSAKVKMNATTNLMELSGLKIPIGKSFELAWKTMHSEIGAPS</sequence>
<evidence type="ECO:0000256" key="6">
    <source>
        <dbReference type="ARBA" id="ARBA00023180"/>
    </source>
</evidence>
<evidence type="ECO:0000256" key="2">
    <source>
        <dbReference type="ARBA" id="ARBA00007806"/>
    </source>
</evidence>
<evidence type="ECO:0000256" key="8">
    <source>
        <dbReference type="ARBA" id="ARBA00041343"/>
    </source>
</evidence>
<keyword evidence="6" id="KW-0325">Glycoprotein</keyword>
<evidence type="ECO:0000259" key="12">
    <source>
        <dbReference type="Pfam" id="PF13802"/>
    </source>
</evidence>
<dbReference type="Proteomes" id="UP001497522">
    <property type="component" value="Chromosome 4"/>
</dbReference>
<evidence type="ECO:0000313" key="14">
    <source>
        <dbReference type="EMBL" id="CAK9875521.1"/>
    </source>
</evidence>
<dbReference type="PANTHER" id="PTHR22762">
    <property type="entry name" value="ALPHA-GLUCOSIDASE"/>
    <property type="match status" value="1"/>
</dbReference>
<dbReference type="InterPro" id="IPR030458">
    <property type="entry name" value="Glyco_hydro_31_AS"/>
</dbReference>
<keyword evidence="4" id="KW-0732">Signal</keyword>
<feature type="domain" description="Glycoside hydrolase family 31 N-terminal" evidence="12">
    <location>
        <begin position="165"/>
        <end position="305"/>
    </location>
</feature>
<accession>A0ABP1BIX9</accession>
<dbReference type="PROSITE" id="PS00129">
    <property type="entry name" value="GLYCOSYL_HYDROL_F31_1"/>
    <property type="match status" value="1"/>
</dbReference>
<dbReference type="EMBL" id="OZ023705">
    <property type="protein sequence ID" value="CAK9875521.1"/>
    <property type="molecule type" value="Genomic_DNA"/>
</dbReference>
<dbReference type="InterPro" id="IPR025887">
    <property type="entry name" value="Glyco_hydro_31_N_dom"/>
</dbReference>
<dbReference type="CDD" id="cd14752">
    <property type="entry name" value="GH31_N"/>
    <property type="match status" value="1"/>
</dbReference>
<protein>
    <recommendedName>
        <fullName evidence="3">alpha-glucosidase</fullName>
        <ecNumber evidence="3">3.2.1.20</ecNumber>
    </recommendedName>
    <alternativeName>
        <fullName evidence="8">Maltase</fullName>
    </alternativeName>
</protein>
<dbReference type="Pfam" id="PF21365">
    <property type="entry name" value="Glyco_hydro_31_3rd"/>
    <property type="match status" value="1"/>
</dbReference>
<keyword evidence="10" id="KW-0812">Transmembrane</keyword>
<dbReference type="CDD" id="cd06602">
    <property type="entry name" value="GH31_MGAM_SI_GAA"/>
    <property type="match status" value="1"/>
</dbReference>
<organism evidence="14 15">
    <name type="scientific">Sphagnum jensenii</name>
    <dbReference type="NCBI Taxonomy" id="128206"/>
    <lineage>
        <taxon>Eukaryota</taxon>
        <taxon>Viridiplantae</taxon>
        <taxon>Streptophyta</taxon>
        <taxon>Embryophyta</taxon>
        <taxon>Bryophyta</taxon>
        <taxon>Sphagnophytina</taxon>
        <taxon>Sphagnopsida</taxon>
        <taxon>Sphagnales</taxon>
        <taxon>Sphagnaceae</taxon>
        <taxon>Sphagnum</taxon>
    </lineage>
</organism>
<dbReference type="Gene3D" id="2.60.40.1180">
    <property type="entry name" value="Golgi alpha-mannosidase II"/>
    <property type="match status" value="2"/>
</dbReference>
<dbReference type="InterPro" id="IPR030459">
    <property type="entry name" value="Glyco_hydro_31_CS"/>
</dbReference>
<dbReference type="PANTHER" id="PTHR22762:SF133">
    <property type="entry name" value="P-TYPE DOMAIN-CONTAINING PROTEIN"/>
    <property type="match status" value="1"/>
</dbReference>
<dbReference type="InterPro" id="IPR048395">
    <property type="entry name" value="Glyco_hydro_31_C"/>
</dbReference>
<dbReference type="InterPro" id="IPR017853">
    <property type="entry name" value="GH"/>
</dbReference>